<reference evidence="5 6" key="1">
    <citation type="submission" date="2018-01" db="EMBL/GenBank/DDBJ databases">
        <authorList>
            <person name="Emanuel K.E."/>
            <person name="Kaluka D."/>
            <person name="Yan W."/>
            <person name="Park P.J."/>
            <person name="Lillis M.F."/>
            <person name="Washington J.M."/>
            <person name="Garlena R.A."/>
            <person name="Russell D.A."/>
            <person name="Pope W.H."/>
            <person name="Jacobs-Sera D."/>
            <person name="Hendrix R.W."/>
            <person name="Hatfull G.F."/>
        </authorList>
    </citation>
    <scope>NUCLEOTIDE SEQUENCE [LARGE SCALE GENOMIC DNA]</scope>
</reference>
<dbReference type="KEGG" id="vg:60333254"/>
<feature type="region of interest" description="Disordered" evidence="3">
    <location>
        <begin position="177"/>
        <end position="200"/>
    </location>
</feature>
<evidence type="ECO:0000256" key="3">
    <source>
        <dbReference type="SAM" id="MobiDB-lite"/>
    </source>
</evidence>
<dbReference type="Proteomes" id="UP000240408">
    <property type="component" value="Segment"/>
</dbReference>
<sequence>MLVPRMGRHKRRRGGLVAHVLYRFYSATGQLLYVGITMNPPQRFKAHRDSKDWWDHVAGISIENYNTREELENAERRAIQVEHPLHNVVRAKPKVIQDPFAEPNPKPEPEPSSSLSDLFSPEPTGHVFGGLFGRSNVVRDREAEARRARWDAIYACGLCDHAGYRGKSVCDHVEHRSGRAREAQRQVQRDRLQVIPGGDS</sequence>
<dbReference type="InterPro" id="IPR035901">
    <property type="entry name" value="GIY-YIG_endonuc_sf"/>
</dbReference>
<feature type="compositionally biased region" description="Low complexity" evidence="3">
    <location>
        <begin position="111"/>
        <end position="120"/>
    </location>
</feature>
<comment type="cofactor">
    <cofactor evidence="1">
        <name>Mg(2+)</name>
        <dbReference type="ChEBI" id="CHEBI:18420"/>
    </cofactor>
</comment>
<dbReference type="GO" id="GO:0004519">
    <property type="term" value="F:endonuclease activity"/>
    <property type="evidence" value="ECO:0007669"/>
    <property type="project" value="UniProtKB-KW"/>
</dbReference>
<dbReference type="SUPFAM" id="SSF82771">
    <property type="entry name" value="GIY-YIG endonuclease"/>
    <property type="match status" value="1"/>
</dbReference>
<dbReference type="CDD" id="cd00719">
    <property type="entry name" value="GIY-YIG_SF"/>
    <property type="match status" value="1"/>
</dbReference>
<accession>A0A2P1A2L8</accession>
<evidence type="ECO:0000256" key="2">
    <source>
        <dbReference type="ARBA" id="ARBA00022842"/>
    </source>
</evidence>
<dbReference type="EMBL" id="MG872841">
    <property type="protein sequence ID" value="AVI04325.1"/>
    <property type="molecule type" value="Genomic_DNA"/>
</dbReference>
<evidence type="ECO:0000313" key="5">
    <source>
        <dbReference type="EMBL" id="AVI04325.1"/>
    </source>
</evidence>
<dbReference type="Pfam" id="PF01541">
    <property type="entry name" value="GIY-YIG"/>
    <property type="match status" value="1"/>
</dbReference>
<organism evidence="5 6">
    <name type="scientific">Mycobacterium phage Priscilla</name>
    <dbReference type="NCBI Taxonomy" id="2081627"/>
    <lineage>
        <taxon>Viruses</taxon>
        <taxon>Duplodnaviria</taxon>
        <taxon>Heunggongvirae</taxon>
        <taxon>Uroviricota</taxon>
        <taxon>Caudoviricetes</taxon>
        <taxon>Gracegardnervirinae</taxon>
        <taxon>Cheoctovirus</taxon>
        <taxon>Cheoctovirus priscilla</taxon>
    </lineage>
</organism>
<evidence type="ECO:0000259" key="4">
    <source>
        <dbReference type="PROSITE" id="PS50164"/>
    </source>
</evidence>
<dbReference type="RefSeq" id="YP_009961689.1">
    <property type="nucleotide sequence ID" value="NC_051702.1"/>
</dbReference>
<keyword evidence="5" id="KW-0255">Endonuclease</keyword>
<gene>
    <name evidence="5" type="primary">71</name>
    <name evidence="5" type="ORF">SEA_PRISCILLA_71</name>
</gene>
<feature type="domain" description="GIY-YIG" evidence="4">
    <location>
        <begin position="17"/>
        <end position="97"/>
    </location>
</feature>
<dbReference type="GeneID" id="60333254"/>
<keyword evidence="6" id="KW-1185">Reference proteome</keyword>
<keyword evidence="5" id="KW-0540">Nuclease</keyword>
<keyword evidence="5" id="KW-0378">Hydrolase</keyword>
<keyword evidence="2" id="KW-0460">Magnesium</keyword>
<evidence type="ECO:0000256" key="1">
    <source>
        <dbReference type="ARBA" id="ARBA00001946"/>
    </source>
</evidence>
<feature type="compositionally biased region" description="Basic and acidic residues" evidence="3">
    <location>
        <begin position="177"/>
        <end position="192"/>
    </location>
</feature>
<name>A0A2P1A2L8_9CAUD</name>
<feature type="region of interest" description="Disordered" evidence="3">
    <location>
        <begin position="98"/>
        <end position="120"/>
    </location>
</feature>
<dbReference type="PROSITE" id="PS50164">
    <property type="entry name" value="GIY_YIG"/>
    <property type="match status" value="1"/>
</dbReference>
<protein>
    <submittedName>
        <fullName evidence="5">G-I-Y Y-I-G endonuclease</fullName>
    </submittedName>
</protein>
<evidence type="ECO:0000313" key="6">
    <source>
        <dbReference type="Proteomes" id="UP000240408"/>
    </source>
</evidence>
<dbReference type="InterPro" id="IPR000305">
    <property type="entry name" value="GIY-YIG_endonuc"/>
</dbReference>
<proteinExistence type="predicted"/>